<accession>A0A0M0J7V6</accession>
<organism evidence="1 2">
    <name type="scientific">Chrysochromulina tobinii</name>
    <dbReference type="NCBI Taxonomy" id="1460289"/>
    <lineage>
        <taxon>Eukaryota</taxon>
        <taxon>Haptista</taxon>
        <taxon>Haptophyta</taxon>
        <taxon>Prymnesiophyceae</taxon>
        <taxon>Prymnesiales</taxon>
        <taxon>Chrysochromulinaceae</taxon>
        <taxon>Chrysochromulina</taxon>
    </lineage>
</organism>
<keyword evidence="1" id="KW-0808">Transferase</keyword>
<keyword evidence="1" id="KW-0489">Methyltransferase</keyword>
<dbReference type="EMBL" id="JWZX01003261">
    <property type="protein sequence ID" value="KOO22679.1"/>
    <property type="molecule type" value="Genomic_DNA"/>
</dbReference>
<evidence type="ECO:0000313" key="2">
    <source>
        <dbReference type="Proteomes" id="UP000037460"/>
    </source>
</evidence>
<gene>
    <name evidence="1" type="ORF">Ctob_007801</name>
</gene>
<dbReference type="GO" id="GO:0008168">
    <property type="term" value="F:methyltransferase activity"/>
    <property type="evidence" value="ECO:0007669"/>
    <property type="project" value="UniProtKB-KW"/>
</dbReference>
<reference evidence="2" key="1">
    <citation type="journal article" date="2015" name="PLoS Genet.">
        <title>Genome Sequence and Transcriptome Analyses of Chrysochromulina tobin: Metabolic Tools for Enhanced Algal Fitness in the Prominent Order Prymnesiales (Haptophyceae).</title>
        <authorList>
            <person name="Hovde B.T."/>
            <person name="Deodato C.R."/>
            <person name="Hunsperger H.M."/>
            <person name="Ryken S.A."/>
            <person name="Yost W."/>
            <person name="Jha R.K."/>
            <person name="Patterson J."/>
            <person name="Monnat R.J. Jr."/>
            <person name="Barlow S.B."/>
            <person name="Starkenburg S.R."/>
            <person name="Cattolico R.A."/>
        </authorList>
    </citation>
    <scope>NUCLEOTIDE SEQUENCE</scope>
    <source>
        <strain evidence="2">CCMP291</strain>
    </source>
</reference>
<comment type="caution">
    <text evidence="1">The sequence shown here is derived from an EMBL/GenBank/DDBJ whole genome shotgun (WGS) entry which is preliminary data.</text>
</comment>
<dbReference type="OrthoDB" id="2013972at2759"/>
<dbReference type="Gene3D" id="3.40.50.150">
    <property type="entry name" value="Vaccinia Virus protein VP39"/>
    <property type="match status" value="1"/>
</dbReference>
<protein>
    <submittedName>
        <fullName evidence="1">Sam dependent methyltransferase</fullName>
    </submittedName>
</protein>
<dbReference type="SUPFAM" id="SSF53335">
    <property type="entry name" value="S-adenosyl-L-methionine-dependent methyltransferases"/>
    <property type="match status" value="1"/>
</dbReference>
<sequence>MLGLARLRRPDVKFEEGNAETWGEDKCCDVVTVMFGMHEMPADARRRIIRNSLRLARKKVLIVDIWPGFEPSPMMLSGEPFVLDYLANIEADVAASHDSAEWDLSTIDVVPEHVRMWRFDVLDWGI</sequence>
<dbReference type="GO" id="GO:0032259">
    <property type="term" value="P:methylation"/>
    <property type="evidence" value="ECO:0007669"/>
    <property type="project" value="UniProtKB-KW"/>
</dbReference>
<keyword evidence="2" id="KW-1185">Reference proteome</keyword>
<dbReference type="Proteomes" id="UP000037460">
    <property type="component" value="Unassembled WGS sequence"/>
</dbReference>
<proteinExistence type="predicted"/>
<name>A0A0M0J7V6_9EUKA</name>
<evidence type="ECO:0000313" key="1">
    <source>
        <dbReference type="EMBL" id="KOO22679.1"/>
    </source>
</evidence>
<dbReference type="InterPro" id="IPR029063">
    <property type="entry name" value="SAM-dependent_MTases_sf"/>
</dbReference>
<dbReference type="AlphaFoldDB" id="A0A0M0J7V6"/>